<comment type="subcellular location">
    <subcellularLocation>
        <location evidence="2">Cytoplasm</location>
    </subcellularLocation>
</comment>
<evidence type="ECO:0000256" key="4">
    <source>
        <dbReference type="ARBA" id="ARBA00010662"/>
    </source>
</evidence>
<organism evidence="9 10">
    <name type="scientific">Sungouiella intermedia</name>
    <dbReference type="NCBI Taxonomy" id="45354"/>
    <lineage>
        <taxon>Eukaryota</taxon>
        <taxon>Fungi</taxon>
        <taxon>Dikarya</taxon>
        <taxon>Ascomycota</taxon>
        <taxon>Saccharomycotina</taxon>
        <taxon>Pichiomycetes</taxon>
        <taxon>Metschnikowiaceae</taxon>
        <taxon>Sungouiella</taxon>
    </lineage>
</organism>
<dbReference type="Gene3D" id="3.40.50.1360">
    <property type="match status" value="1"/>
</dbReference>
<evidence type="ECO:0000256" key="2">
    <source>
        <dbReference type="ARBA" id="ARBA00004496"/>
    </source>
</evidence>
<evidence type="ECO:0000259" key="8">
    <source>
        <dbReference type="Pfam" id="PF01182"/>
    </source>
</evidence>
<dbReference type="Pfam" id="PF01182">
    <property type="entry name" value="Glucosamine_iso"/>
    <property type="match status" value="1"/>
</dbReference>
<comment type="catalytic activity">
    <reaction evidence="1">
        <text>6-phospho-D-glucono-1,5-lactone + H2O = 6-phospho-D-gluconate + H(+)</text>
        <dbReference type="Rhea" id="RHEA:12556"/>
        <dbReference type="ChEBI" id="CHEBI:15377"/>
        <dbReference type="ChEBI" id="CHEBI:15378"/>
        <dbReference type="ChEBI" id="CHEBI:57955"/>
        <dbReference type="ChEBI" id="CHEBI:58759"/>
        <dbReference type="EC" id="3.1.1.31"/>
    </reaction>
</comment>
<evidence type="ECO:0000256" key="7">
    <source>
        <dbReference type="RuleBase" id="RU365095"/>
    </source>
</evidence>
<gene>
    <name evidence="9" type="ORF">SAMEA4029009_CIC11G00000005930</name>
</gene>
<dbReference type="GO" id="GO:0006098">
    <property type="term" value="P:pentose-phosphate shunt"/>
    <property type="evidence" value="ECO:0007669"/>
    <property type="project" value="InterPro"/>
</dbReference>
<reference evidence="9 10" key="1">
    <citation type="submission" date="2016-10" db="EMBL/GenBank/DDBJ databases">
        <authorList>
            <person name="de Groot N.N."/>
        </authorList>
    </citation>
    <scope>NUCLEOTIDE SEQUENCE [LARGE SCALE GENOMIC DNA]</scope>
    <source>
        <strain evidence="9 10">PYCC 4715</strain>
    </source>
</reference>
<evidence type="ECO:0000256" key="5">
    <source>
        <dbReference type="ARBA" id="ARBA00022490"/>
    </source>
</evidence>
<dbReference type="PANTHER" id="PTHR11054">
    <property type="entry name" value="6-PHOSPHOGLUCONOLACTONASE"/>
    <property type="match status" value="1"/>
</dbReference>
<name>A0A1L0BZQ2_9ASCO</name>
<keyword evidence="6" id="KW-0378">Hydrolase</keyword>
<dbReference type="Proteomes" id="UP000182259">
    <property type="component" value="Chromosome IV"/>
</dbReference>
<dbReference type="InterPro" id="IPR039104">
    <property type="entry name" value="6PGL"/>
</dbReference>
<dbReference type="EMBL" id="LT635767">
    <property type="protein sequence ID" value="SGZ55898.1"/>
    <property type="molecule type" value="Genomic_DNA"/>
</dbReference>
<comment type="pathway">
    <text evidence="3">Carbohydrate degradation; pentose phosphate pathway; D-ribulose 5-phosphate from D-glucose 6-phosphate (oxidative stage): step 2/3.</text>
</comment>
<accession>A0A1L0BZQ2</accession>
<dbReference type="NCBIfam" id="TIGR01198">
    <property type="entry name" value="pgl"/>
    <property type="match status" value="1"/>
</dbReference>
<dbReference type="SUPFAM" id="SSF100950">
    <property type="entry name" value="NagB/RpiA/CoA transferase-like"/>
    <property type="match status" value="1"/>
</dbReference>
<proteinExistence type="inferred from homology"/>
<dbReference type="CDD" id="cd01400">
    <property type="entry name" value="6PGL"/>
    <property type="match status" value="1"/>
</dbReference>
<evidence type="ECO:0000256" key="3">
    <source>
        <dbReference type="ARBA" id="ARBA00004961"/>
    </source>
</evidence>
<dbReference type="InterPro" id="IPR006148">
    <property type="entry name" value="Glc/Gal-6P_isomerase"/>
</dbReference>
<dbReference type="InterPro" id="IPR005900">
    <property type="entry name" value="6-phosphogluconolactonase_DevB"/>
</dbReference>
<keyword evidence="5" id="KW-0963">Cytoplasm</keyword>
<dbReference type="AlphaFoldDB" id="A0A1L0BZQ2"/>
<dbReference type="InterPro" id="IPR037171">
    <property type="entry name" value="NagB/RpiA_transferase-like"/>
</dbReference>
<dbReference type="GO" id="GO:0005975">
    <property type="term" value="P:carbohydrate metabolic process"/>
    <property type="evidence" value="ECO:0007669"/>
    <property type="project" value="InterPro"/>
</dbReference>
<dbReference type="GO" id="GO:0005737">
    <property type="term" value="C:cytoplasm"/>
    <property type="evidence" value="ECO:0007669"/>
    <property type="project" value="UniProtKB-SubCell"/>
</dbReference>
<dbReference type="PANTHER" id="PTHR11054:SF24">
    <property type="entry name" value="6-PHOSPHOGLUCONOLACTONASE 3-RELATED"/>
    <property type="match status" value="1"/>
</dbReference>
<evidence type="ECO:0000256" key="6">
    <source>
        <dbReference type="ARBA" id="ARBA00022801"/>
    </source>
</evidence>
<comment type="similarity">
    <text evidence="4 7">Belongs to the glucosamine/galactosamine-6-phosphate isomerase family. 6-phosphogluconolactonase subfamily.</text>
</comment>
<protein>
    <recommendedName>
        <fullName evidence="7">6-phosphogluconolactonase-like protein</fullName>
    </recommendedName>
</protein>
<evidence type="ECO:0000313" key="9">
    <source>
        <dbReference type="EMBL" id="SGZ55898.1"/>
    </source>
</evidence>
<feature type="domain" description="Glucosamine/galactosamine-6-phosphate isomerase" evidence="8">
    <location>
        <begin position="9"/>
        <end position="221"/>
    </location>
</feature>
<dbReference type="GO" id="GO:0017057">
    <property type="term" value="F:6-phosphogluconolactonase activity"/>
    <property type="evidence" value="ECO:0007669"/>
    <property type="project" value="UniProtKB-EC"/>
</dbReference>
<evidence type="ECO:0000313" key="10">
    <source>
        <dbReference type="Proteomes" id="UP000182259"/>
    </source>
</evidence>
<evidence type="ECO:0000256" key="1">
    <source>
        <dbReference type="ARBA" id="ARBA00000832"/>
    </source>
</evidence>
<sequence length="245" mass="26846">MVSIYSNKDSADVAKSVGLHVVKAQNEALKNSKTFKIAVSGGSLGKVLKAALIDNKELASQVQWDKWEVFFSDERLVPLDHADSNYGLFAEMVLNNLTGPKPTVHTIDESLLTGKDGQIEGSDQAKDAEIAKSYAKLLPTDLKWTHMLFVPGHPLLTEKSEHISLIRDSPKPPPRRITFTFPVLENAGAIAFVAEGEGKAPVIDEIFNKKDSKLPCKYVNELDVPVSWFVNDAAVSGIDVIVSKY</sequence>